<reference evidence="5" key="1">
    <citation type="submission" date="2017-08" db="EMBL/GenBank/DDBJ databases">
        <authorList>
            <person name="Grouzdev D.S."/>
            <person name="Gaisin V.A."/>
            <person name="Rysina M.S."/>
            <person name="Gorlenko V.M."/>
        </authorList>
    </citation>
    <scope>NUCLEOTIDE SEQUENCE [LARGE SCALE GENOMIC DNA]</scope>
    <source>
        <strain evidence="5">Kir15-3F</strain>
    </source>
</reference>
<dbReference type="GO" id="GO:0003677">
    <property type="term" value="F:DNA binding"/>
    <property type="evidence" value="ECO:0007669"/>
    <property type="project" value="UniProtKB-UniRule"/>
</dbReference>
<organism evidence="4 5">
    <name type="scientific">Candidatus Viridilinea mediisalina</name>
    <dbReference type="NCBI Taxonomy" id="2024553"/>
    <lineage>
        <taxon>Bacteria</taxon>
        <taxon>Bacillati</taxon>
        <taxon>Chloroflexota</taxon>
        <taxon>Chloroflexia</taxon>
        <taxon>Chloroflexales</taxon>
        <taxon>Chloroflexineae</taxon>
        <taxon>Oscillochloridaceae</taxon>
        <taxon>Candidatus Viridilinea</taxon>
    </lineage>
</organism>
<evidence type="ECO:0000313" key="4">
    <source>
        <dbReference type="EMBL" id="PDW01329.1"/>
    </source>
</evidence>
<feature type="domain" description="OmpR/PhoB-type" evidence="3">
    <location>
        <begin position="408"/>
        <end position="515"/>
    </location>
</feature>
<dbReference type="SUPFAM" id="SSF46894">
    <property type="entry name" value="C-terminal effector domain of the bipartite response regulators"/>
    <property type="match status" value="1"/>
</dbReference>
<sequence length="515" mass="56968">MGLWLACGPVGTQQNLDIFAPLPQRGRGDGGEGHLALPKTSLCSLCLCGSNLYTSAKTLSPPKTTMNQRPSTYRSEIIIPLLRHLDTGDCCSIIGINGMGKTNMLQQLQRPAVRAALLPTLREPLQFVNLDANLLVRYDAWGFFEGLTEALGSVAGAEAAAVYAAHQAILAAEGSGPKALRHCALALADLLAQTRLVIVFDEFDYLFAQLPTPVLRHLRGLRDRYKYRLSYLTFSREPLTELRDADDWDELEPFVELFSLAQFGLGPLTPEDAASEVERFAHRFQASLSKPVQQRIVMLSGGYPALLRALTHSFHERPESQGLPTDQLLHTIPALRGECAKLWNGLSADEQDAIRTLLSHQPLTPTQREQLILKQLVQPQTQATLVFFSPLLATACNQFFGLEHTDPQDAAEAAQPVPLCVDHERRLVSYYGHDISSKLTGLKFRLIAHLANHPGAICEPLELARAVYHDANMEDSNNHHRIITLVKRVRKLMNQAVPHEPNPIQIVKGRGVRLG</sequence>
<dbReference type="GO" id="GO:0000160">
    <property type="term" value="P:phosphorelay signal transduction system"/>
    <property type="evidence" value="ECO:0007669"/>
    <property type="project" value="InterPro"/>
</dbReference>
<comment type="caution">
    <text evidence="4">The sequence shown here is derived from an EMBL/GenBank/DDBJ whole genome shotgun (WGS) entry which is preliminary data.</text>
</comment>
<dbReference type="InterPro" id="IPR027417">
    <property type="entry name" value="P-loop_NTPase"/>
</dbReference>
<dbReference type="PROSITE" id="PS51755">
    <property type="entry name" value="OMPR_PHOB"/>
    <property type="match status" value="1"/>
</dbReference>
<evidence type="ECO:0000256" key="1">
    <source>
        <dbReference type="ARBA" id="ARBA00023125"/>
    </source>
</evidence>
<evidence type="ECO:0000313" key="5">
    <source>
        <dbReference type="Proteomes" id="UP000220527"/>
    </source>
</evidence>
<dbReference type="SMART" id="SM00862">
    <property type="entry name" value="Trans_reg_C"/>
    <property type="match status" value="1"/>
</dbReference>
<dbReference type="Gene3D" id="3.40.50.300">
    <property type="entry name" value="P-loop containing nucleotide triphosphate hydrolases"/>
    <property type="match status" value="1"/>
</dbReference>
<dbReference type="InterPro" id="IPR001867">
    <property type="entry name" value="OmpR/PhoB-type_DNA-bd"/>
</dbReference>
<evidence type="ECO:0000259" key="3">
    <source>
        <dbReference type="PROSITE" id="PS51755"/>
    </source>
</evidence>
<accession>A0A2A6REV6</accession>
<keyword evidence="5" id="KW-1185">Reference proteome</keyword>
<keyword evidence="1 2" id="KW-0238">DNA-binding</keyword>
<name>A0A2A6REV6_9CHLR</name>
<dbReference type="GO" id="GO:0006355">
    <property type="term" value="P:regulation of DNA-templated transcription"/>
    <property type="evidence" value="ECO:0007669"/>
    <property type="project" value="InterPro"/>
</dbReference>
<dbReference type="InterPro" id="IPR016032">
    <property type="entry name" value="Sig_transdc_resp-reg_C-effctor"/>
</dbReference>
<gene>
    <name evidence="4" type="ORF">CJ255_19360</name>
</gene>
<evidence type="ECO:0000256" key="2">
    <source>
        <dbReference type="PROSITE-ProRule" id="PRU01091"/>
    </source>
</evidence>
<proteinExistence type="predicted"/>
<dbReference type="AlphaFoldDB" id="A0A2A6REV6"/>
<dbReference type="SUPFAM" id="SSF52540">
    <property type="entry name" value="P-loop containing nucleoside triphosphate hydrolases"/>
    <property type="match status" value="1"/>
</dbReference>
<dbReference type="Proteomes" id="UP000220527">
    <property type="component" value="Unassembled WGS sequence"/>
</dbReference>
<feature type="DNA-binding region" description="OmpR/PhoB-type" evidence="2">
    <location>
        <begin position="408"/>
        <end position="515"/>
    </location>
</feature>
<dbReference type="Gene3D" id="1.10.10.10">
    <property type="entry name" value="Winged helix-like DNA-binding domain superfamily/Winged helix DNA-binding domain"/>
    <property type="match status" value="1"/>
</dbReference>
<protein>
    <recommendedName>
        <fullName evidence="3">OmpR/PhoB-type domain-containing protein</fullName>
    </recommendedName>
</protein>
<dbReference type="InterPro" id="IPR036388">
    <property type="entry name" value="WH-like_DNA-bd_sf"/>
</dbReference>
<dbReference type="EMBL" id="NQWI01000145">
    <property type="protein sequence ID" value="PDW01329.1"/>
    <property type="molecule type" value="Genomic_DNA"/>
</dbReference>
<dbReference type="Pfam" id="PF00486">
    <property type="entry name" value="Trans_reg_C"/>
    <property type="match status" value="1"/>
</dbReference>